<evidence type="ECO:0000256" key="9">
    <source>
        <dbReference type="ARBA" id="ARBA00022840"/>
    </source>
</evidence>
<organism evidence="17 18">
    <name type="scientific">Anaeromyxobacter diazotrophicus</name>
    <dbReference type="NCBI Taxonomy" id="2590199"/>
    <lineage>
        <taxon>Bacteria</taxon>
        <taxon>Pseudomonadati</taxon>
        <taxon>Myxococcota</taxon>
        <taxon>Myxococcia</taxon>
        <taxon>Myxococcales</taxon>
        <taxon>Cystobacterineae</taxon>
        <taxon>Anaeromyxobacteraceae</taxon>
        <taxon>Anaeromyxobacter</taxon>
    </lineage>
</organism>
<dbReference type="Gene3D" id="3.10.20.30">
    <property type="match status" value="1"/>
</dbReference>
<evidence type="ECO:0000313" key="18">
    <source>
        <dbReference type="Proteomes" id="UP000503640"/>
    </source>
</evidence>
<proteinExistence type="inferred from homology"/>
<dbReference type="InterPro" id="IPR004095">
    <property type="entry name" value="TGS"/>
</dbReference>
<keyword evidence="5 14" id="KW-0436">Ligase</keyword>
<dbReference type="SUPFAM" id="SSF55681">
    <property type="entry name" value="Class II aaRS and biotin synthetases"/>
    <property type="match status" value="1"/>
</dbReference>
<evidence type="ECO:0000256" key="5">
    <source>
        <dbReference type="ARBA" id="ARBA00022598"/>
    </source>
</evidence>
<evidence type="ECO:0000256" key="1">
    <source>
        <dbReference type="ARBA" id="ARBA00004496"/>
    </source>
</evidence>
<dbReference type="RefSeq" id="WP_176066646.1">
    <property type="nucleotide sequence ID" value="NZ_BJTG01000007.1"/>
</dbReference>
<dbReference type="EMBL" id="BJTG01000007">
    <property type="protein sequence ID" value="GEJ58259.1"/>
    <property type="molecule type" value="Genomic_DNA"/>
</dbReference>
<dbReference type="InterPro" id="IPR006195">
    <property type="entry name" value="aa-tRNA-synth_II"/>
</dbReference>
<dbReference type="PANTHER" id="PTHR11451:SF44">
    <property type="entry name" value="THREONINE--TRNA LIGASE, CHLOROPLASTIC_MITOCHONDRIAL 2"/>
    <property type="match status" value="1"/>
</dbReference>
<dbReference type="GO" id="GO:0005524">
    <property type="term" value="F:ATP binding"/>
    <property type="evidence" value="ECO:0007669"/>
    <property type="project" value="UniProtKB-UniRule"/>
</dbReference>
<dbReference type="InterPro" id="IPR045864">
    <property type="entry name" value="aa-tRNA-synth_II/BPL/LPL"/>
</dbReference>
<keyword evidence="11 14" id="KW-0648">Protein biosynthesis</keyword>
<evidence type="ECO:0000256" key="4">
    <source>
        <dbReference type="ARBA" id="ARBA00022555"/>
    </source>
</evidence>
<feature type="domain" description="TGS" evidence="16">
    <location>
        <begin position="3"/>
        <end position="65"/>
    </location>
</feature>
<protein>
    <recommendedName>
        <fullName evidence="14">Threonine--tRNA ligase</fullName>
        <ecNumber evidence="14">6.1.1.3</ecNumber>
    </recommendedName>
    <alternativeName>
        <fullName evidence="14">Threonyl-tRNA synthetase</fullName>
        <shortName evidence="14">ThrRS</shortName>
    </alternativeName>
</protein>
<evidence type="ECO:0000256" key="3">
    <source>
        <dbReference type="ARBA" id="ARBA00022490"/>
    </source>
</evidence>
<dbReference type="InterPro" id="IPR012947">
    <property type="entry name" value="tRNA_SAD"/>
</dbReference>
<dbReference type="CDD" id="cd00771">
    <property type="entry name" value="ThrRS_core"/>
    <property type="match status" value="1"/>
</dbReference>
<evidence type="ECO:0000259" key="15">
    <source>
        <dbReference type="PROSITE" id="PS50862"/>
    </source>
</evidence>
<dbReference type="PROSITE" id="PS51880">
    <property type="entry name" value="TGS"/>
    <property type="match status" value="1"/>
</dbReference>
<reference evidence="18" key="1">
    <citation type="journal article" date="2020" name="Appl. Environ. Microbiol.">
        <title>Diazotrophic Anaeromyxobacter Isolates from Soils.</title>
        <authorList>
            <person name="Masuda Y."/>
            <person name="Yamanaka H."/>
            <person name="Xu Z.X."/>
            <person name="Shiratori Y."/>
            <person name="Aono T."/>
            <person name="Amachi S."/>
            <person name="Senoo K."/>
            <person name="Itoh H."/>
        </authorList>
    </citation>
    <scope>NUCLEOTIDE SEQUENCE [LARGE SCALE GENOMIC DNA]</scope>
    <source>
        <strain evidence="18">R267</strain>
    </source>
</reference>
<feature type="binding site" evidence="14">
    <location>
        <position position="525"/>
    </location>
    <ligand>
        <name>Zn(2+)</name>
        <dbReference type="ChEBI" id="CHEBI:29105"/>
        <note>catalytic</note>
    </ligand>
</feature>
<feature type="binding site" evidence="14">
    <location>
        <position position="349"/>
    </location>
    <ligand>
        <name>Zn(2+)</name>
        <dbReference type="ChEBI" id="CHEBI:29105"/>
        <note>catalytic</note>
    </ligand>
</feature>
<dbReference type="GO" id="GO:0000049">
    <property type="term" value="F:tRNA binding"/>
    <property type="evidence" value="ECO:0007669"/>
    <property type="project" value="UniProtKB-KW"/>
</dbReference>
<evidence type="ECO:0000256" key="10">
    <source>
        <dbReference type="ARBA" id="ARBA00022884"/>
    </source>
</evidence>
<dbReference type="Gene3D" id="3.40.50.800">
    <property type="entry name" value="Anticodon-binding domain"/>
    <property type="match status" value="1"/>
</dbReference>
<dbReference type="Gene3D" id="3.30.980.10">
    <property type="entry name" value="Threonyl-trna Synthetase, Chain A, domain 2"/>
    <property type="match status" value="1"/>
</dbReference>
<dbReference type="Pfam" id="PF03129">
    <property type="entry name" value="HGTP_anticodon"/>
    <property type="match status" value="1"/>
</dbReference>
<evidence type="ECO:0000256" key="12">
    <source>
        <dbReference type="ARBA" id="ARBA00023146"/>
    </source>
</evidence>
<dbReference type="NCBIfam" id="TIGR00418">
    <property type="entry name" value="thrS"/>
    <property type="match status" value="1"/>
</dbReference>
<evidence type="ECO:0000256" key="14">
    <source>
        <dbReference type="HAMAP-Rule" id="MF_00184"/>
    </source>
</evidence>
<dbReference type="InterPro" id="IPR012675">
    <property type="entry name" value="Beta-grasp_dom_sf"/>
</dbReference>
<keyword evidence="4 14" id="KW-0820">tRNA-binding</keyword>
<accession>A0A7I9VQ97</accession>
<dbReference type="Pfam" id="PF02824">
    <property type="entry name" value="TGS"/>
    <property type="match status" value="1"/>
</dbReference>
<sequence length="650" mass="72923">MSDLVRVTLPDGSSKEAPRGTRIADFVKEQIGPGLAKAAYFAKLDGQPVDLARPIERDARLEVVTTKSPEALEVARHDAAHVLASVVQRLYPDTQVTIGPAVEDGFYYDFAREKPFTPEDLEKIEQGIAAEIKADHPFVRDEISMDAALGLFEGKGEKFKVEIVKDIAQKGAKTLTLYRHGDWVDFCLGPHGPSTGRLGAVKLMSVAGAYWRGDPKNPMLQRIYGTQFFDKKQLDAHLARLEEAKKRDHRKLGPALGLFTFHEYAPGAAFWLPHGTTVFNVLRDAMNRLVKKNGYQEVKTPLLFNKRLWETSGHWGKYRENMFLVLDTEADPSLPLEERFTQSLKPMNCPSHHLIYKMGKRSYRELPLRYFTSDVLHRNEASGSLGGLTRVRQFQQDDSHIYLMESQVQAEVARIVGLMKQVYGAFDLPFSARFATRPAQRIGDDALWDRAEGALEQALKSLDLPYTVNAGDGAFYGPKIDFAVTDSLGRTWQLCTIQLDYAAPERFDLTYVGDDNREHRPVVIHRAIYGSFERFIAILTEHYAGAFPAWVAPVQARVVTVSDRFEEWGATVVERLEAAGYRAELDRSSDTLGGKIRNAQLAKIPFSLIVGEKEVQAQGVAPRRHGGEDLKTMSLDAFVDLLKREATPPF</sequence>
<evidence type="ECO:0000256" key="8">
    <source>
        <dbReference type="ARBA" id="ARBA00022833"/>
    </source>
</evidence>
<dbReference type="EC" id="6.1.1.3" evidence="14"/>
<dbReference type="Pfam" id="PF07973">
    <property type="entry name" value="tRNA_SAD"/>
    <property type="match status" value="1"/>
</dbReference>
<feature type="domain" description="Aminoacyl-transfer RNA synthetases class-II family profile" evidence="15">
    <location>
        <begin position="235"/>
        <end position="548"/>
    </location>
</feature>
<dbReference type="InterPro" id="IPR002320">
    <property type="entry name" value="Thr-tRNA-ligase_IIa"/>
</dbReference>
<comment type="catalytic activity">
    <reaction evidence="13 14">
        <text>tRNA(Thr) + L-threonine + ATP = L-threonyl-tRNA(Thr) + AMP + diphosphate + H(+)</text>
        <dbReference type="Rhea" id="RHEA:24624"/>
        <dbReference type="Rhea" id="RHEA-COMP:9670"/>
        <dbReference type="Rhea" id="RHEA-COMP:9704"/>
        <dbReference type="ChEBI" id="CHEBI:15378"/>
        <dbReference type="ChEBI" id="CHEBI:30616"/>
        <dbReference type="ChEBI" id="CHEBI:33019"/>
        <dbReference type="ChEBI" id="CHEBI:57926"/>
        <dbReference type="ChEBI" id="CHEBI:78442"/>
        <dbReference type="ChEBI" id="CHEBI:78534"/>
        <dbReference type="ChEBI" id="CHEBI:456215"/>
        <dbReference type="EC" id="6.1.1.3"/>
    </reaction>
</comment>
<dbReference type="GO" id="GO:0046872">
    <property type="term" value="F:metal ion binding"/>
    <property type="evidence" value="ECO:0007669"/>
    <property type="project" value="UniProtKB-KW"/>
</dbReference>
<dbReference type="InterPro" id="IPR002314">
    <property type="entry name" value="aa-tRNA-synt_IIb"/>
</dbReference>
<comment type="caution">
    <text evidence="14">Lacks conserved residue(s) required for the propagation of feature annotation.</text>
</comment>
<keyword evidence="6 14" id="KW-0479">Metal-binding</keyword>
<keyword evidence="7 14" id="KW-0547">Nucleotide-binding</keyword>
<dbReference type="Proteomes" id="UP000503640">
    <property type="component" value="Unassembled WGS sequence"/>
</dbReference>
<name>A0A7I9VQ97_9BACT</name>
<dbReference type="Gene3D" id="3.30.930.10">
    <property type="entry name" value="Bira Bifunctional Protein, Domain 2"/>
    <property type="match status" value="1"/>
</dbReference>
<evidence type="ECO:0000256" key="2">
    <source>
        <dbReference type="ARBA" id="ARBA00008226"/>
    </source>
</evidence>
<keyword evidence="12 14" id="KW-0030">Aminoacyl-tRNA synthetase</keyword>
<dbReference type="InterPro" id="IPR036621">
    <property type="entry name" value="Anticodon-bd_dom_sf"/>
</dbReference>
<comment type="subcellular location">
    <subcellularLocation>
        <location evidence="1 14">Cytoplasm</location>
    </subcellularLocation>
</comment>
<comment type="subunit">
    <text evidence="14">Homodimer.</text>
</comment>
<comment type="cofactor">
    <cofactor evidence="14">
        <name>Zn(2+)</name>
        <dbReference type="ChEBI" id="CHEBI:29105"/>
    </cofactor>
    <text evidence="14">Binds 1 zinc ion per subunit.</text>
</comment>
<keyword evidence="3 14" id="KW-0963">Cytoplasm</keyword>
<dbReference type="SUPFAM" id="SSF81271">
    <property type="entry name" value="TGS-like"/>
    <property type="match status" value="1"/>
</dbReference>
<dbReference type="FunFam" id="3.30.930.10:FF:000019">
    <property type="entry name" value="Threonine--tRNA ligase"/>
    <property type="match status" value="1"/>
</dbReference>
<gene>
    <name evidence="14 17" type="primary">thrS</name>
    <name evidence="17" type="ORF">AMYX_30000</name>
</gene>
<dbReference type="GO" id="GO:0004829">
    <property type="term" value="F:threonine-tRNA ligase activity"/>
    <property type="evidence" value="ECO:0007669"/>
    <property type="project" value="UniProtKB-UniRule"/>
</dbReference>
<evidence type="ECO:0000259" key="16">
    <source>
        <dbReference type="PROSITE" id="PS51880"/>
    </source>
</evidence>
<dbReference type="SUPFAM" id="SSF52954">
    <property type="entry name" value="Class II aaRS ABD-related"/>
    <property type="match status" value="1"/>
</dbReference>
<dbReference type="PRINTS" id="PR01047">
    <property type="entry name" value="TRNASYNTHTHR"/>
</dbReference>
<dbReference type="HAMAP" id="MF_00184">
    <property type="entry name" value="Thr_tRNA_synth"/>
    <property type="match status" value="1"/>
</dbReference>
<dbReference type="InterPro" id="IPR033728">
    <property type="entry name" value="ThrRS_core"/>
</dbReference>
<dbReference type="Pfam" id="PF00587">
    <property type="entry name" value="tRNA-synt_2b"/>
    <property type="match status" value="1"/>
</dbReference>
<dbReference type="InterPro" id="IPR047246">
    <property type="entry name" value="ThrRS_anticodon"/>
</dbReference>
<dbReference type="CDD" id="cd01667">
    <property type="entry name" value="TGS_ThrRS"/>
    <property type="match status" value="1"/>
</dbReference>
<dbReference type="GO" id="GO:0006435">
    <property type="term" value="P:threonyl-tRNA aminoacylation"/>
    <property type="evidence" value="ECO:0007669"/>
    <property type="project" value="UniProtKB-UniRule"/>
</dbReference>
<dbReference type="InterPro" id="IPR004154">
    <property type="entry name" value="Anticodon-bd"/>
</dbReference>
<dbReference type="SMART" id="SM00863">
    <property type="entry name" value="tRNA_SAD"/>
    <property type="match status" value="1"/>
</dbReference>
<feature type="binding site" evidence="14">
    <location>
        <position position="400"/>
    </location>
    <ligand>
        <name>Zn(2+)</name>
        <dbReference type="ChEBI" id="CHEBI:29105"/>
        <note>catalytic</note>
    </ligand>
</feature>
<dbReference type="InterPro" id="IPR018163">
    <property type="entry name" value="Thr/Ala-tRNA-synth_IIc_edit"/>
</dbReference>
<evidence type="ECO:0000256" key="13">
    <source>
        <dbReference type="ARBA" id="ARBA00049515"/>
    </source>
</evidence>
<comment type="similarity">
    <text evidence="2 14">Belongs to the class-II aminoacyl-tRNA synthetase family.</text>
</comment>
<keyword evidence="8 14" id="KW-0862">Zinc</keyword>
<dbReference type="SUPFAM" id="SSF55186">
    <property type="entry name" value="ThrRS/AlaRS common domain"/>
    <property type="match status" value="1"/>
</dbReference>
<keyword evidence="10 14" id="KW-0694">RNA-binding</keyword>
<dbReference type="CDD" id="cd00860">
    <property type="entry name" value="ThrRS_anticodon"/>
    <property type="match status" value="1"/>
</dbReference>
<keyword evidence="18" id="KW-1185">Reference proteome</keyword>
<evidence type="ECO:0000256" key="7">
    <source>
        <dbReference type="ARBA" id="ARBA00022741"/>
    </source>
</evidence>
<dbReference type="PANTHER" id="PTHR11451">
    <property type="entry name" value="THREONINE-TRNA LIGASE"/>
    <property type="match status" value="1"/>
</dbReference>
<evidence type="ECO:0000256" key="6">
    <source>
        <dbReference type="ARBA" id="ARBA00022723"/>
    </source>
</evidence>
<dbReference type="PROSITE" id="PS50862">
    <property type="entry name" value="AA_TRNA_LIGASE_II"/>
    <property type="match status" value="1"/>
</dbReference>
<evidence type="ECO:0000256" key="11">
    <source>
        <dbReference type="ARBA" id="ARBA00022917"/>
    </source>
</evidence>
<dbReference type="Gene3D" id="3.30.54.20">
    <property type="match status" value="1"/>
</dbReference>
<dbReference type="GO" id="GO:0005737">
    <property type="term" value="C:cytoplasm"/>
    <property type="evidence" value="ECO:0007669"/>
    <property type="project" value="UniProtKB-SubCell"/>
</dbReference>
<dbReference type="InterPro" id="IPR012676">
    <property type="entry name" value="TGS-like"/>
</dbReference>
<dbReference type="FunFam" id="3.30.980.10:FF:000005">
    <property type="entry name" value="Threonyl-tRNA synthetase, mitochondrial"/>
    <property type="match status" value="1"/>
</dbReference>
<comment type="caution">
    <text evidence="17">The sequence shown here is derived from an EMBL/GenBank/DDBJ whole genome shotgun (WGS) entry which is preliminary data.</text>
</comment>
<keyword evidence="9 14" id="KW-0067">ATP-binding</keyword>
<evidence type="ECO:0000313" key="17">
    <source>
        <dbReference type="EMBL" id="GEJ58259.1"/>
    </source>
</evidence>
<dbReference type="AlphaFoldDB" id="A0A7I9VQ97"/>